<dbReference type="EMBL" id="CP064791">
    <property type="protein sequence ID" value="QSG14247.1"/>
    <property type="molecule type" value="Genomic_DNA"/>
</dbReference>
<organism evidence="3 4">
    <name type="scientific">Halapricum desulfuricans</name>
    <dbReference type="NCBI Taxonomy" id="2841257"/>
    <lineage>
        <taxon>Archaea</taxon>
        <taxon>Methanobacteriati</taxon>
        <taxon>Methanobacteriota</taxon>
        <taxon>Stenosarchaea group</taxon>
        <taxon>Halobacteria</taxon>
        <taxon>Halobacteriales</taxon>
        <taxon>Haloarculaceae</taxon>
        <taxon>Halapricum</taxon>
    </lineage>
</organism>
<evidence type="ECO:0000256" key="2">
    <source>
        <dbReference type="SAM" id="Phobius"/>
    </source>
</evidence>
<dbReference type="AlphaFoldDB" id="A0A897NNC0"/>
<keyword evidence="2" id="KW-1133">Transmembrane helix</keyword>
<proteinExistence type="predicted"/>
<feature type="compositionally biased region" description="Acidic residues" evidence="1">
    <location>
        <begin position="502"/>
        <end position="527"/>
    </location>
</feature>
<evidence type="ECO:0000313" key="4">
    <source>
        <dbReference type="Proteomes" id="UP000663292"/>
    </source>
</evidence>
<dbReference type="Proteomes" id="UP000663292">
    <property type="component" value="Chromosome"/>
</dbReference>
<accession>A0A897NNC0</accession>
<feature type="compositionally biased region" description="Low complexity" evidence="1">
    <location>
        <begin position="528"/>
        <end position="538"/>
    </location>
</feature>
<keyword evidence="4" id="KW-1185">Reference proteome</keyword>
<reference evidence="3 4" key="1">
    <citation type="submission" date="2020-11" db="EMBL/GenBank/DDBJ databases">
        <title>Carbohydrate-dependent, anaerobic sulfur respiration: A novel catabolism in halophilic archaea.</title>
        <authorList>
            <person name="Sorokin D.Y."/>
            <person name="Messina E."/>
            <person name="Smedile F."/>
            <person name="La Cono V."/>
            <person name="Hallsworth J.E."/>
            <person name="Yakimov M.M."/>
        </authorList>
    </citation>
    <scope>NUCLEOTIDE SEQUENCE [LARGE SCALE GENOMIC DNA]</scope>
    <source>
        <strain evidence="3 4">HSR-Est</strain>
    </source>
</reference>
<evidence type="ECO:0008006" key="5">
    <source>
        <dbReference type="Google" id="ProtNLM"/>
    </source>
</evidence>
<dbReference type="InterPro" id="IPR047792">
    <property type="entry name" value="Hvo_1808-like"/>
</dbReference>
<feature type="region of interest" description="Disordered" evidence="1">
    <location>
        <begin position="42"/>
        <end position="67"/>
    </location>
</feature>
<gene>
    <name evidence="3" type="ORF">HSEST_0702</name>
</gene>
<keyword evidence="2" id="KW-0812">Transmembrane</keyword>
<evidence type="ECO:0000313" key="3">
    <source>
        <dbReference type="EMBL" id="QSG14247.1"/>
    </source>
</evidence>
<dbReference type="NCBIfam" id="NF038145">
    <property type="entry name" value="Hvo_1808_fam"/>
    <property type="match status" value="1"/>
</dbReference>
<protein>
    <recommendedName>
        <fullName evidence="5">PGF-CTERM sorting domain-containing protein</fullName>
    </recommendedName>
</protein>
<keyword evidence="2" id="KW-0472">Membrane</keyword>
<evidence type="ECO:0000256" key="1">
    <source>
        <dbReference type="SAM" id="MobiDB-lite"/>
    </source>
</evidence>
<name>A0A897NNC0_9EURY</name>
<feature type="transmembrane region" description="Helical" evidence="2">
    <location>
        <begin position="540"/>
        <end position="561"/>
    </location>
</feature>
<feature type="region of interest" description="Disordered" evidence="1">
    <location>
        <begin position="495"/>
        <end position="538"/>
    </location>
</feature>
<sequence>MFLYLNVVARYMRPRTVLLIVLVGVLAVGSASLSAGAASHGHAAEQVPVQSSADTEPPDPPGDPLGWENGYWYNESIDVTPDDGLNESELDAVVARSMARVESVRGIEFNGTVPVEVISRAAFSDNRSVSDTNTSTANRIHQNVKWEAMFSIGEDENALSSFRSTQTATIGGYYSPGDDRIVIVSENATTPKMDEVTLSQELFHALQDQKLEISFNRSTREGLNAANGIIEGDGNLVDQIYQTNCGDDWNCVTPSSDDSSGGGDTSDINYGIYLTQYQPYNDGPAFVQQIRSEGGWEAVNDVYDNPPTSTEQVIHPEKYPDEGPVNITFTDSSSDEWSVPDLGNGSVDYARFGQAGLSAMFLRPAVASQYSDVPVLRPEQIFTDRRTLNYGLDVTNGWGNDRLYPYATNESAETNETGYVWQIEWDTVDDAGAFADAYVELLEYYGAESVPENESTYRVSDDEPFGDAFYVGHDGQTVTIVNGPTVADLSEIRAGVAPANETDPDETTESDETNTDTDETTESDETAGPDGATTDTGDGFGPGFSVAVALLAVLASAAVAVRRHT</sequence>